<sequence length="206" mass="20249">MVVEGADAFGLMNAVGLLAFAAAGALKGADADLDLFGVAVLGTSTALGGGIVRDVLVGRVPLALRNTTDVSLVLVGVALAVALSTALGGRVRDHPALVVSDAVGLAAFAATGALVGVEVDISGFGVVVLAALTGVGGGSIADLLLGRVPVVLREDFYATPAVVGGAGVWVATELGVRAGSAGLGCAALVFALRLVALRRDWRLPTV</sequence>
<keyword evidence="4 6" id="KW-1133">Transmembrane helix</keyword>
<dbReference type="RefSeq" id="WP_304448214.1">
    <property type="nucleotide sequence ID" value="NZ_JARRAH010000001.1"/>
</dbReference>
<feature type="transmembrane region" description="Helical" evidence="6">
    <location>
        <begin position="6"/>
        <end position="26"/>
    </location>
</feature>
<feature type="transmembrane region" description="Helical" evidence="6">
    <location>
        <begin position="33"/>
        <end position="52"/>
    </location>
</feature>
<keyword evidence="3 6" id="KW-0812">Transmembrane</keyword>
<feature type="transmembrane region" description="Helical" evidence="6">
    <location>
        <begin position="178"/>
        <end position="196"/>
    </location>
</feature>
<evidence type="ECO:0000256" key="3">
    <source>
        <dbReference type="ARBA" id="ARBA00022692"/>
    </source>
</evidence>
<comment type="caution">
    <text evidence="8">The sequence shown here is derived from an EMBL/GenBank/DDBJ whole genome shotgun (WGS) entry which is preliminary data.</text>
</comment>
<gene>
    <name evidence="8" type="ORF">ACFQHK_08405</name>
</gene>
<feature type="domain" description="Glycine transporter" evidence="7">
    <location>
        <begin position="99"/>
        <end position="171"/>
    </location>
</feature>
<name>A0ABD5UB19_9EURY</name>
<dbReference type="AlphaFoldDB" id="A0ABD5UB19"/>
<keyword evidence="2" id="KW-1003">Cell membrane</keyword>
<keyword evidence="9" id="KW-1185">Reference proteome</keyword>
<evidence type="ECO:0000256" key="4">
    <source>
        <dbReference type="ARBA" id="ARBA00022989"/>
    </source>
</evidence>
<dbReference type="EMBL" id="JBHSXM010000001">
    <property type="protein sequence ID" value="MFC6836531.1"/>
    <property type="molecule type" value="Genomic_DNA"/>
</dbReference>
<evidence type="ECO:0000256" key="2">
    <source>
        <dbReference type="ARBA" id="ARBA00022475"/>
    </source>
</evidence>
<feature type="transmembrane region" description="Helical" evidence="6">
    <location>
        <begin position="72"/>
        <end position="89"/>
    </location>
</feature>
<evidence type="ECO:0000256" key="1">
    <source>
        <dbReference type="ARBA" id="ARBA00004651"/>
    </source>
</evidence>
<dbReference type="PANTHER" id="PTHR30506">
    <property type="entry name" value="INNER MEMBRANE PROTEIN"/>
    <property type="match status" value="1"/>
</dbReference>
<keyword evidence="5 6" id="KW-0472">Membrane</keyword>
<comment type="subcellular location">
    <subcellularLocation>
        <location evidence="1">Cell membrane</location>
        <topology evidence="1">Multi-pass membrane protein</topology>
    </subcellularLocation>
</comment>
<dbReference type="Pfam" id="PF03458">
    <property type="entry name" value="Gly_transporter"/>
    <property type="match status" value="2"/>
</dbReference>
<evidence type="ECO:0000256" key="5">
    <source>
        <dbReference type="ARBA" id="ARBA00023136"/>
    </source>
</evidence>
<feature type="domain" description="Glycine transporter" evidence="7">
    <location>
        <begin position="12"/>
        <end position="83"/>
    </location>
</feature>
<dbReference type="Proteomes" id="UP001596406">
    <property type="component" value="Unassembled WGS sequence"/>
</dbReference>
<evidence type="ECO:0000256" key="6">
    <source>
        <dbReference type="SAM" id="Phobius"/>
    </source>
</evidence>
<organism evidence="8 9">
    <name type="scientific">Halomarina ordinaria</name>
    <dbReference type="NCBI Taxonomy" id="3033939"/>
    <lineage>
        <taxon>Archaea</taxon>
        <taxon>Methanobacteriati</taxon>
        <taxon>Methanobacteriota</taxon>
        <taxon>Stenosarchaea group</taxon>
        <taxon>Halobacteria</taxon>
        <taxon>Halobacteriales</taxon>
        <taxon>Natronomonadaceae</taxon>
        <taxon>Halomarina</taxon>
    </lineage>
</organism>
<evidence type="ECO:0000313" key="9">
    <source>
        <dbReference type="Proteomes" id="UP001596406"/>
    </source>
</evidence>
<feature type="transmembrane region" description="Helical" evidence="6">
    <location>
        <begin position="121"/>
        <end position="144"/>
    </location>
</feature>
<evidence type="ECO:0000313" key="8">
    <source>
        <dbReference type="EMBL" id="MFC6836531.1"/>
    </source>
</evidence>
<dbReference type="InterPro" id="IPR005115">
    <property type="entry name" value="Gly_transporter"/>
</dbReference>
<dbReference type="GO" id="GO:0005886">
    <property type="term" value="C:plasma membrane"/>
    <property type="evidence" value="ECO:0007669"/>
    <property type="project" value="UniProtKB-SubCell"/>
</dbReference>
<accession>A0ABD5UB19</accession>
<reference evidence="8 9" key="1">
    <citation type="journal article" date="2019" name="Int. J. Syst. Evol. Microbiol.">
        <title>The Global Catalogue of Microorganisms (GCM) 10K type strain sequencing project: providing services to taxonomists for standard genome sequencing and annotation.</title>
        <authorList>
            <consortium name="The Broad Institute Genomics Platform"/>
            <consortium name="The Broad Institute Genome Sequencing Center for Infectious Disease"/>
            <person name="Wu L."/>
            <person name="Ma J."/>
        </authorList>
    </citation>
    <scope>NUCLEOTIDE SEQUENCE [LARGE SCALE GENOMIC DNA]</scope>
    <source>
        <strain evidence="8 9">PSRA2</strain>
    </source>
</reference>
<protein>
    <submittedName>
        <fullName evidence="8">Trimeric intracellular cation channel family protein</fullName>
    </submittedName>
</protein>
<evidence type="ECO:0000259" key="7">
    <source>
        <dbReference type="Pfam" id="PF03458"/>
    </source>
</evidence>
<dbReference type="PANTHER" id="PTHR30506:SF3">
    <property type="entry name" value="UPF0126 INNER MEMBRANE PROTEIN YADS-RELATED"/>
    <property type="match status" value="1"/>
</dbReference>
<feature type="transmembrane region" description="Helical" evidence="6">
    <location>
        <begin position="96"/>
        <end position="115"/>
    </location>
</feature>
<proteinExistence type="predicted"/>